<keyword evidence="2" id="KW-1185">Reference proteome</keyword>
<keyword evidence="1" id="KW-0808">Transferase</keyword>
<comment type="caution">
    <text evidence="1">The sequence shown here is derived from an EMBL/GenBank/DDBJ whole genome shotgun (WGS) entry which is preliminary data.</text>
</comment>
<evidence type="ECO:0000313" key="2">
    <source>
        <dbReference type="Proteomes" id="UP001165960"/>
    </source>
</evidence>
<gene>
    <name evidence="1" type="primary">ASH2L</name>
    <name evidence="1" type="ORF">DSO57_1000035</name>
</gene>
<name>A0ACC2SM70_9FUNG</name>
<reference evidence="1" key="1">
    <citation type="submission" date="2022-04" db="EMBL/GenBank/DDBJ databases">
        <title>Genome of the entomopathogenic fungus Entomophthora muscae.</title>
        <authorList>
            <person name="Elya C."/>
            <person name="Lovett B.R."/>
            <person name="Lee E."/>
            <person name="Macias A.M."/>
            <person name="Hajek A.E."/>
            <person name="De Bivort B.L."/>
            <person name="Kasson M.T."/>
            <person name="De Fine Licht H.H."/>
            <person name="Stajich J.E."/>
        </authorList>
    </citation>
    <scope>NUCLEOTIDE SEQUENCE</scope>
    <source>
        <strain evidence="1">Berkeley</strain>
    </source>
</reference>
<proteinExistence type="predicted"/>
<keyword evidence="1" id="KW-0489">Methyltransferase</keyword>
<accession>A0ACC2SM70</accession>
<organism evidence="1 2">
    <name type="scientific">Entomophthora muscae</name>
    <dbReference type="NCBI Taxonomy" id="34485"/>
    <lineage>
        <taxon>Eukaryota</taxon>
        <taxon>Fungi</taxon>
        <taxon>Fungi incertae sedis</taxon>
        <taxon>Zoopagomycota</taxon>
        <taxon>Entomophthoromycotina</taxon>
        <taxon>Entomophthoromycetes</taxon>
        <taxon>Entomophthorales</taxon>
        <taxon>Entomophthoraceae</taxon>
        <taxon>Entomophthora</taxon>
    </lineage>
</organism>
<dbReference type="EMBL" id="QTSX02004971">
    <property type="protein sequence ID" value="KAJ9063443.1"/>
    <property type="molecule type" value="Genomic_DNA"/>
</dbReference>
<dbReference type="Proteomes" id="UP001165960">
    <property type="component" value="Unassembled WGS sequence"/>
</dbReference>
<protein>
    <submittedName>
        <fullName evidence="1">Set1/Ash2 histone methyltransferase complex subunit ASH2</fullName>
    </submittedName>
</protein>
<sequence length="418" mass="46554">MENVKGTADQLADFNSQSSDLFPGSLSSIEDDEEDKLAIQALSAPYSKSNKLVRVLATDVKREKLARRQSLKDKQDSNGPEVKKPCLNKDNPPRLLAPKNSDGQDGLFPWISKPPFKRVTLWLDMYPDHPNPKPGVPICVYANKHHSASEITVTDKLIVHNPGTYRIALSNYGATTGSFYYEVKVMELPSGANFRIGVAQTNIKAQAPLGFDGFGYSFRANPPTIFHRARPYDVKVPAKEGDVVGVLLHLPPLSDQERQEVDLRVWDRKYVYSQFSYELNKTLPSVARPQKVPCGRDGKFMASPVPLPPLKPYPFPDPHRKFNQMPLLAGSQLVFFVNGQQVGTPFSNLILGKYYPAISLFRNAKVKFNFGPNFACPPPSRWNPCEPSHSEKYGFLPISQEVLPFSSLVIPASPSIAD</sequence>
<evidence type="ECO:0000313" key="1">
    <source>
        <dbReference type="EMBL" id="KAJ9063443.1"/>
    </source>
</evidence>